<comment type="caution">
    <text evidence="1">The sequence shown here is derived from an EMBL/GenBank/DDBJ whole genome shotgun (WGS) entry which is preliminary data.</text>
</comment>
<evidence type="ECO:0008006" key="3">
    <source>
        <dbReference type="Google" id="ProtNLM"/>
    </source>
</evidence>
<reference evidence="2" key="2">
    <citation type="journal article" date="2017" name="J. Anim. Genet.">
        <title>Multiple reference genome sequences of hot pepper reveal the massive evolution of plant disease resistance genes by retroduplication.</title>
        <authorList>
            <person name="Kim S."/>
            <person name="Park J."/>
            <person name="Yeom S.-I."/>
            <person name="Kim Y.-M."/>
            <person name="Seo E."/>
            <person name="Kim K.-T."/>
            <person name="Kim M.-S."/>
            <person name="Lee J.M."/>
            <person name="Cheong K."/>
            <person name="Shin H.-S."/>
            <person name="Kim S.-B."/>
            <person name="Han K."/>
            <person name="Lee J."/>
            <person name="Park M."/>
            <person name="Lee H.-A."/>
            <person name="Lee H.-Y."/>
            <person name="Lee Y."/>
            <person name="Oh S."/>
            <person name="Lee J.H."/>
            <person name="Choi E."/>
            <person name="Choi E."/>
            <person name="Lee S.E."/>
            <person name="Jeon J."/>
            <person name="Kim H."/>
            <person name="Choi G."/>
            <person name="Song H."/>
            <person name="Lee J."/>
            <person name="Lee S.-C."/>
            <person name="Kwon J.-K."/>
            <person name="Lee H.-Y."/>
            <person name="Koo N."/>
            <person name="Hong Y."/>
            <person name="Kim R.W."/>
            <person name="Kang W.-H."/>
            <person name="Huh J.H."/>
            <person name="Kang B.-C."/>
            <person name="Yang T.-J."/>
            <person name="Lee Y.-H."/>
            <person name="Bennetzen J.L."/>
            <person name="Choi D."/>
        </authorList>
    </citation>
    <scope>NUCLEOTIDE SEQUENCE [LARGE SCALE GENOMIC DNA]</scope>
    <source>
        <strain evidence="2">cv. PBC81</strain>
    </source>
</reference>
<proteinExistence type="predicted"/>
<evidence type="ECO:0000313" key="2">
    <source>
        <dbReference type="Proteomes" id="UP000224567"/>
    </source>
</evidence>
<dbReference type="EMBL" id="MLFT02000009">
    <property type="protein sequence ID" value="PHT37910.1"/>
    <property type="molecule type" value="Genomic_DNA"/>
</dbReference>
<reference evidence="1 2" key="1">
    <citation type="journal article" date="2017" name="Genome Biol.">
        <title>New reference genome sequences of hot pepper reveal the massive evolution of plant disease-resistance genes by retroduplication.</title>
        <authorList>
            <person name="Kim S."/>
            <person name="Park J."/>
            <person name="Yeom S.I."/>
            <person name="Kim Y.M."/>
            <person name="Seo E."/>
            <person name="Kim K.T."/>
            <person name="Kim M.S."/>
            <person name="Lee J.M."/>
            <person name="Cheong K."/>
            <person name="Shin H.S."/>
            <person name="Kim S.B."/>
            <person name="Han K."/>
            <person name="Lee J."/>
            <person name="Park M."/>
            <person name="Lee H.A."/>
            <person name="Lee H.Y."/>
            <person name="Lee Y."/>
            <person name="Oh S."/>
            <person name="Lee J.H."/>
            <person name="Choi E."/>
            <person name="Choi E."/>
            <person name="Lee S.E."/>
            <person name="Jeon J."/>
            <person name="Kim H."/>
            <person name="Choi G."/>
            <person name="Song H."/>
            <person name="Lee J."/>
            <person name="Lee S.C."/>
            <person name="Kwon J.K."/>
            <person name="Lee H.Y."/>
            <person name="Koo N."/>
            <person name="Hong Y."/>
            <person name="Kim R.W."/>
            <person name="Kang W.H."/>
            <person name="Huh J.H."/>
            <person name="Kang B.C."/>
            <person name="Yang T.J."/>
            <person name="Lee Y.H."/>
            <person name="Bennetzen J.L."/>
            <person name="Choi D."/>
        </authorList>
    </citation>
    <scope>NUCLEOTIDE SEQUENCE [LARGE SCALE GENOMIC DNA]</scope>
    <source>
        <strain evidence="2">cv. PBC81</strain>
    </source>
</reference>
<evidence type="ECO:0000313" key="1">
    <source>
        <dbReference type="EMBL" id="PHT37910.1"/>
    </source>
</evidence>
<organism evidence="1 2">
    <name type="scientific">Capsicum baccatum</name>
    <name type="common">Peruvian pepper</name>
    <dbReference type="NCBI Taxonomy" id="33114"/>
    <lineage>
        <taxon>Eukaryota</taxon>
        <taxon>Viridiplantae</taxon>
        <taxon>Streptophyta</taxon>
        <taxon>Embryophyta</taxon>
        <taxon>Tracheophyta</taxon>
        <taxon>Spermatophyta</taxon>
        <taxon>Magnoliopsida</taxon>
        <taxon>eudicotyledons</taxon>
        <taxon>Gunneridae</taxon>
        <taxon>Pentapetalae</taxon>
        <taxon>asterids</taxon>
        <taxon>lamiids</taxon>
        <taxon>Solanales</taxon>
        <taxon>Solanaceae</taxon>
        <taxon>Solanoideae</taxon>
        <taxon>Capsiceae</taxon>
        <taxon>Capsicum</taxon>
    </lineage>
</organism>
<dbReference type="Proteomes" id="UP000224567">
    <property type="component" value="Unassembled WGS sequence"/>
</dbReference>
<keyword evidence="2" id="KW-1185">Reference proteome</keyword>
<dbReference type="AlphaFoldDB" id="A0A2G2VY51"/>
<dbReference type="OrthoDB" id="1302530at2759"/>
<accession>A0A2G2VY51</accession>
<protein>
    <recommendedName>
        <fullName evidence="3">FBD domain-containing protein</fullName>
    </recommendedName>
</protein>
<name>A0A2G2VY51_CAPBA</name>
<gene>
    <name evidence="1" type="ORF">CQW23_21483</name>
</gene>
<sequence>MLQNLIQKKLTFIDVYYVLDSLHCVHSHLVHLEISGVSSNIIEISAPLLRSIDYIGNVRSVCLENIPLLEELSLSQREYYLGAGKCNIAKFFESFSVLDHLHLNDMELVKYQRGFRMIFIVSNISEYQVESDDNDIQFLESLEVELFSDVTFNHHREVKLMQTNGTIPERQLIKLLLAKSPKLVRMLIEPCLVEESATVEIVAELIKFQRASPNAEVVYKFI</sequence>